<reference evidence="2" key="1">
    <citation type="submission" date="2019-06" db="EMBL/GenBank/DDBJ databases">
        <authorList>
            <person name="Broberg M."/>
        </authorList>
    </citation>
    <scope>NUCLEOTIDE SEQUENCE [LARGE SCALE GENOMIC DNA]</scope>
</reference>
<organism evidence="1 2">
    <name type="scientific">Clonostachys solani</name>
    <dbReference type="NCBI Taxonomy" id="160281"/>
    <lineage>
        <taxon>Eukaryota</taxon>
        <taxon>Fungi</taxon>
        <taxon>Dikarya</taxon>
        <taxon>Ascomycota</taxon>
        <taxon>Pezizomycotina</taxon>
        <taxon>Sordariomycetes</taxon>
        <taxon>Hypocreomycetidae</taxon>
        <taxon>Hypocreales</taxon>
        <taxon>Bionectriaceae</taxon>
        <taxon>Clonostachys</taxon>
    </lineage>
</organism>
<gene>
    <name evidence="1" type="ORF">CSOL1703_00010624</name>
</gene>
<dbReference type="EMBL" id="CABFOC020000007">
    <property type="protein sequence ID" value="CAH0044884.1"/>
    <property type="molecule type" value="Genomic_DNA"/>
</dbReference>
<reference evidence="1 2" key="2">
    <citation type="submission" date="2021-10" db="EMBL/GenBank/DDBJ databases">
        <authorList>
            <person name="Piombo E."/>
        </authorList>
    </citation>
    <scope>NUCLEOTIDE SEQUENCE [LARGE SCALE GENOMIC DNA]</scope>
</reference>
<evidence type="ECO:0000313" key="1">
    <source>
        <dbReference type="EMBL" id="CAH0044884.1"/>
    </source>
</evidence>
<keyword evidence="2" id="KW-1185">Reference proteome</keyword>
<name>A0A9N9W794_9HYPO</name>
<evidence type="ECO:0000313" key="2">
    <source>
        <dbReference type="Proteomes" id="UP000775872"/>
    </source>
</evidence>
<accession>A0A9N9W794</accession>
<dbReference type="Proteomes" id="UP000775872">
    <property type="component" value="Unassembled WGS sequence"/>
</dbReference>
<dbReference type="OrthoDB" id="10409850at2759"/>
<comment type="caution">
    <text evidence="1">The sequence shown here is derived from an EMBL/GenBank/DDBJ whole genome shotgun (WGS) entry which is preliminary data.</text>
</comment>
<protein>
    <submittedName>
        <fullName evidence="1">Uncharacterized protein</fullName>
    </submittedName>
</protein>
<dbReference type="AlphaFoldDB" id="A0A9N9W794"/>
<sequence>MSQNSPDSDVQVPDWPHTREWLHQVLENLWGGKEYLPEKLREQEDSIPAVALGALANLYILALTHNMRCESLWEEGGLLRKKWMENGEVLTEQVCSRTQMELEPVFGVDPHQEEKPATCNVTRFQELGGVKRNFMTKLLSKYLAVVEEKFDEVVREVAHLRQTGEEERLRAVLEDKVVVNHILRLPIAGFVRYYQKSEGDCIMGMGCSFINPNNWDV</sequence>
<proteinExistence type="predicted"/>